<dbReference type="Proteomes" id="UP000264006">
    <property type="component" value="Plasmid pEDY32-46I"/>
</dbReference>
<accession>A0A346Y5M7</accession>
<reference evidence="1 2" key="1">
    <citation type="submission" date="2018-09" db="EMBL/GenBank/DDBJ databases">
        <title>Complete genome sequence of Euzebya sp. DY32-46 isolated from seawater of Pacific Ocean.</title>
        <authorList>
            <person name="Xu L."/>
            <person name="Wu Y.-H."/>
            <person name="Xu X.-W."/>
        </authorList>
    </citation>
    <scope>NUCLEOTIDE SEQUENCE [LARGE SCALE GENOMIC DNA]</scope>
    <source>
        <strain evidence="1 2">DY32-46</strain>
        <plasmid evidence="2">pedy32-46i</plasmid>
    </source>
</reference>
<gene>
    <name evidence="1" type="ORF">DVS28_b0004</name>
</gene>
<sequence length="95" mass="9861">MTQGIAGGAAVVADFDDAGLLRATLDDGCDRRSVWRTDTCASVGPVGAELVGDTVFVMTEGGIPWSLLEVRAAVAGCWPDCSAGRSRLPDGARHR</sequence>
<keyword evidence="1" id="KW-0614">Plasmid</keyword>
<evidence type="ECO:0000313" key="1">
    <source>
        <dbReference type="EMBL" id="AXV09774.1"/>
    </source>
</evidence>
<protein>
    <submittedName>
        <fullName evidence="1">Uncharacterized protein</fullName>
    </submittedName>
</protein>
<name>A0A346Y5M7_9ACTN</name>
<dbReference type="AlphaFoldDB" id="A0A346Y5M7"/>
<dbReference type="KEGG" id="euz:DVS28_b0004"/>
<organism evidence="1 2">
    <name type="scientific">Euzebya pacifica</name>
    <dbReference type="NCBI Taxonomy" id="1608957"/>
    <lineage>
        <taxon>Bacteria</taxon>
        <taxon>Bacillati</taxon>
        <taxon>Actinomycetota</taxon>
        <taxon>Nitriliruptoria</taxon>
        <taxon>Euzebyales</taxon>
    </lineage>
</organism>
<evidence type="ECO:0000313" key="2">
    <source>
        <dbReference type="Proteomes" id="UP000264006"/>
    </source>
</evidence>
<proteinExistence type="predicted"/>
<keyword evidence="2" id="KW-1185">Reference proteome</keyword>
<geneLocation type="plasmid" evidence="2">
    <name>pedy32-46i</name>
</geneLocation>
<dbReference type="EMBL" id="CP031166">
    <property type="protein sequence ID" value="AXV09774.1"/>
    <property type="molecule type" value="Genomic_DNA"/>
</dbReference>